<evidence type="ECO:0000259" key="10">
    <source>
        <dbReference type="PROSITE" id="PS51192"/>
    </source>
</evidence>
<dbReference type="InterPro" id="IPR011545">
    <property type="entry name" value="DEAD/DEAH_box_helicase_dom"/>
</dbReference>
<comment type="subcellular location">
    <subcellularLocation>
        <location evidence="9">Cytoplasm</location>
    </subcellularLocation>
</comment>
<name>E6WZG1_NITSE</name>
<dbReference type="PROSITE" id="PS51194">
    <property type="entry name" value="HELICASE_CTER"/>
    <property type="match status" value="1"/>
</dbReference>
<evidence type="ECO:0000256" key="2">
    <source>
        <dbReference type="ARBA" id="ARBA00022741"/>
    </source>
</evidence>
<evidence type="ECO:0000256" key="3">
    <source>
        <dbReference type="ARBA" id="ARBA00022763"/>
    </source>
</evidence>
<dbReference type="Gene3D" id="3.40.50.300">
    <property type="entry name" value="P-loop containing nucleotide triphosphate hydrolases"/>
    <property type="match status" value="2"/>
</dbReference>
<dbReference type="GO" id="GO:0005737">
    <property type="term" value="C:cytoplasm"/>
    <property type="evidence" value="ECO:0007669"/>
    <property type="project" value="UniProtKB-SubCell"/>
</dbReference>
<accession>E6WZG1</accession>
<comment type="similarity">
    <text evidence="9">In the C-terminal section; belongs to the helicase family. RecG subfamily.</text>
</comment>
<dbReference type="PROSITE" id="PS51192">
    <property type="entry name" value="HELICASE_ATP_BIND_1"/>
    <property type="match status" value="1"/>
</dbReference>
<dbReference type="HAMAP" id="MF_00969">
    <property type="entry name" value="TRCF"/>
    <property type="match status" value="1"/>
</dbReference>
<dbReference type="Pfam" id="PF17757">
    <property type="entry name" value="UvrB_inter"/>
    <property type="match status" value="1"/>
</dbReference>
<keyword evidence="3 9" id="KW-0227">DNA damage</keyword>
<dbReference type="InterPro" id="IPR047112">
    <property type="entry name" value="RecG/Mfd"/>
</dbReference>
<dbReference type="STRING" id="749222.Nitsa_0270"/>
<dbReference type="SMART" id="SM00490">
    <property type="entry name" value="HELICc"/>
    <property type="match status" value="1"/>
</dbReference>
<evidence type="ECO:0000256" key="6">
    <source>
        <dbReference type="ARBA" id="ARBA00022840"/>
    </source>
</evidence>
<dbReference type="EMBL" id="CP002452">
    <property type="protein sequence ID" value="ADV45541.1"/>
    <property type="molecule type" value="Genomic_DNA"/>
</dbReference>
<evidence type="ECO:0000313" key="12">
    <source>
        <dbReference type="EMBL" id="ADV45541.1"/>
    </source>
</evidence>
<dbReference type="InterPro" id="IPR014001">
    <property type="entry name" value="Helicase_ATP-bd"/>
</dbReference>
<evidence type="ECO:0000256" key="8">
    <source>
        <dbReference type="ARBA" id="ARBA00023204"/>
    </source>
</evidence>
<keyword evidence="4 9" id="KW-0378">Hydrolase</keyword>
<dbReference type="Pfam" id="PF00271">
    <property type="entry name" value="Helicase_C"/>
    <property type="match status" value="1"/>
</dbReference>
<dbReference type="SUPFAM" id="SSF52540">
    <property type="entry name" value="P-loop containing nucleoside triphosphate hydrolases"/>
    <property type="match status" value="2"/>
</dbReference>
<dbReference type="SMART" id="SM00487">
    <property type="entry name" value="DEXDc"/>
    <property type="match status" value="1"/>
</dbReference>
<dbReference type="InterPro" id="IPR027417">
    <property type="entry name" value="P-loop_NTPase"/>
</dbReference>
<dbReference type="AlphaFoldDB" id="E6WZG1"/>
<dbReference type="InterPro" id="IPR041471">
    <property type="entry name" value="UvrB_inter"/>
</dbReference>
<dbReference type="SUPFAM" id="SSF141259">
    <property type="entry name" value="CarD-like"/>
    <property type="match status" value="1"/>
</dbReference>
<dbReference type="GO" id="GO:0000716">
    <property type="term" value="P:transcription-coupled nucleotide-excision repair, DNA damage recognition"/>
    <property type="evidence" value="ECO:0007669"/>
    <property type="project" value="UniProtKB-UniRule"/>
</dbReference>
<dbReference type="GO" id="GO:0006355">
    <property type="term" value="P:regulation of DNA-templated transcription"/>
    <property type="evidence" value="ECO:0007669"/>
    <property type="project" value="UniProtKB-UniRule"/>
</dbReference>
<dbReference type="Pfam" id="PF00270">
    <property type="entry name" value="DEAD"/>
    <property type="match status" value="1"/>
</dbReference>
<dbReference type="KEGG" id="nsa:Nitsa_0270"/>
<dbReference type="Pfam" id="PF02559">
    <property type="entry name" value="CarD_TRCF_RID"/>
    <property type="match status" value="1"/>
</dbReference>
<dbReference type="GO" id="GO:0005524">
    <property type="term" value="F:ATP binding"/>
    <property type="evidence" value="ECO:0007669"/>
    <property type="project" value="UniProtKB-UniRule"/>
</dbReference>
<dbReference type="InterPro" id="IPR005118">
    <property type="entry name" value="TRCF_C"/>
</dbReference>
<keyword evidence="8 9" id="KW-0234">DNA repair</keyword>
<dbReference type="InterPro" id="IPR003711">
    <property type="entry name" value="CarD-like/TRCF_RID"/>
</dbReference>
<dbReference type="GO" id="GO:0003678">
    <property type="term" value="F:DNA helicase activity"/>
    <property type="evidence" value="ECO:0007669"/>
    <property type="project" value="TreeGrafter"/>
</dbReference>
<evidence type="ECO:0000256" key="7">
    <source>
        <dbReference type="ARBA" id="ARBA00023125"/>
    </source>
</evidence>
<dbReference type="HOGENOM" id="CLU_005122_1_3_7"/>
<dbReference type="Gene3D" id="3.30.2060.10">
    <property type="entry name" value="Penicillin-binding protein 1b domain"/>
    <property type="match status" value="1"/>
</dbReference>
<dbReference type="SMART" id="SM00982">
    <property type="entry name" value="TRCF"/>
    <property type="match status" value="1"/>
</dbReference>
<comment type="function">
    <text evidence="9">Couples transcription and DNA repair by recognizing RNA polymerase (RNAP) stalled at DNA lesions. Mediates ATP-dependent release of RNAP and its truncated transcript from the DNA, and recruitment of nucleotide excision repair machinery to the damaged site.</text>
</comment>
<dbReference type="SUPFAM" id="SSF143517">
    <property type="entry name" value="TRCF domain-like"/>
    <property type="match status" value="1"/>
</dbReference>
<proteinExistence type="inferred from homology"/>
<dbReference type="Gene3D" id="3.90.1150.50">
    <property type="entry name" value="Transcription-repair-coupling factor, D7 domain"/>
    <property type="match status" value="1"/>
</dbReference>
<reference evidence="13" key="2">
    <citation type="submission" date="2011-01" db="EMBL/GenBank/DDBJ databases">
        <title>The complete genome of Nitratifractor salsuginis DSM 16511.</title>
        <authorList>
            <consortium name="US DOE Joint Genome Institute (JGI-PGF)"/>
            <person name="Lucas S."/>
            <person name="Copeland A."/>
            <person name="Lapidus A."/>
            <person name="Bruce D."/>
            <person name="Goodwin L."/>
            <person name="Pitluck S."/>
            <person name="Kyrpides N."/>
            <person name="Mavromatis K."/>
            <person name="Ivanova N."/>
            <person name="Mikhailova N."/>
            <person name="Zeytun A."/>
            <person name="Detter J.C."/>
            <person name="Tapia R."/>
            <person name="Han C."/>
            <person name="Land M."/>
            <person name="Hauser L."/>
            <person name="Markowitz V."/>
            <person name="Cheng J.-F."/>
            <person name="Hugenholtz P."/>
            <person name="Woyke T."/>
            <person name="Wu D."/>
            <person name="Tindall B."/>
            <person name="Schuetze A."/>
            <person name="Brambilla E."/>
            <person name="Klenk H.-P."/>
            <person name="Eisen J.A."/>
        </authorList>
    </citation>
    <scope>NUCLEOTIDE SEQUENCE [LARGE SCALE GENOMIC DNA]</scope>
    <source>
        <strain evidence="13">DSM 16511 / JCM 12458 / E9I37-1</strain>
    </source>
</reference>
<keyword evidence="5" id="KW-0347">Helicase</keyword>
<dbReference type="PANTHER" id="PTHR47964">
    <property type="entry name" value="ATP-DEPENDENT DNA HELICASE HOMOLOG RECG, CHLOROPLASTIC"/>
    <property type="match status" value="1"/>
</dbReference>
<keyword evidence="1 9" id="KW-0963">Cytoplasm</keyword>
<dbReference type="OrthoDB" id="9804325at2"/>
<evidence type="ECO:0000256" key="5">
    <source>
        <dbReference type="ARBA" id="ARBA00022806"/>
    </source>
</evidence>
<evidence type="ECO:0000313" key="13">
    <source>
        <dbReference type="Proteomes" id="UP000008633"/>
    </source>
</evidence>
<evidence type="ECO:0000259" key="11">
    <source>
        <dbReference type="PROSITE" id="PS51194"/>
    </source>
</evidence>
<dbReference type="InterPro" id="IPR004576">
    <property type="entry name" value="Mfd"/>
</dbReference>
<evidence type="ECO:0000256" key="4">
    <source>
        <dbReference type="ARBA" id="ARBA00022801"/>
    </source>
</evidence>
<dbReference type="Pfam" id="PF03461">
    <property type="entry name" value="TRCF"/>
    <property type="match status" value="1"/>
</dbReference>
<comment type="similarity">
    <text evidence="9">In the N-terminal section; belongs to the UvrB family.</text>
</comment>
<feature type="domain" description="Helicase ATP-binding" evidence="10">
    <location>
        <begin position="497"/>
        <end position="656"/>
    </location>
</feature>
<protein>
    <recommendedName>
        <fullName evidence="9">Transcription-repair-coupling factor</fullName>
        <shortName evidence="9">TRCF</shortName>
        <ecNumber evidence="9">3.6.4.-</ecNumber>
    </recommendedName>
</protein>
<dbReference type="GO" id="GO:0016787">
    <property type="term" value="F:hydrolase activity"/>
    <property type="evidence" value="ECO:0007669"/>
    <property type="project" value="UniProtKB-KW"/>
</dbReference>
<dbReference type="GO" id="GO:0003684">
    <property type="term" value="F:damaged DNA binding"/>
    <property type="evidence" value="ECO:0007669"/>
    <property type="project" value="InterPro"/>
</dbReference>
<gene>
    <name evidence="9" type="primary">mfd</name>
    <name evidence="12" type="ordered locus">Nitsa_0270</name>
</gene>
<dbReference type="EC" id="3.6.4.-" evidence="9"/>
<dbReference type="InterPro" id="IPR001650">
    <property type="entry name" value="Helicase_C-like"/>
</dbReference>
<keyword evidence="2 9" id="KW-0547">Nucleotide-binding</keyword>
<dbReference type="NCBIfam" id="TIGR00580">
    <property type="entry name" value="mfd"/>
    <property type="match status" value="1"/>
</dbReference>
<dbReference type="InterPro" id="IPR036101">
    <property type="entry name" value="CarD-like/TRCF_RID_sf"/>
</dbReference>
<feature type="domain" description="Helicase C-terminal" evidence="11">
    <location>
        <begin position="677"/>
        <end position="831"/>
    </location>
</feature>
<keyword evidence="6 9" id="KW-0067">ATP-binding</keyword>
<evidence type="ECO:0000256" key="9">
    <source>
        <dbReference type="HAMAP-Rule" id="MF_00969"/>
    </source>
</evidence>
<dbReference type="SMART" id="SM01058">
    <property type="entry name" value="CarD_TRCF"/>
    <property type="match status" value="1"/>
</dbReference>
<sequence>MNQADFYEYLLSTPAKERAELLVVRDDKSAERAEAVARYRAVRPFVLPQLRLSPGEDLRSYGPEIRELLAELAAYHRYEGEKLLIAPLHTLSLPLPRPETFGTLRLEFGETLDLEALKDRLYRWGYHFVDLVSEAGEVSVRGDIIDIFSPGAEHPWRISLFDEEIESIHPFDPDTQKRRGDEELEAVTLHPAFLALESEEFEALKERVEQSPYESFVKDIDSLGLWHLEELGMDYLQEFRAIAGEDLGEELEELYSLTTPLIPRSSYPTSRLPAAKMWRELEVADVNKLIEAHPDKKVTIVARSESLVRGSQLVQMERLNYVYQEGILNLMGPDELILSLNKPVKRKRVKRPSLVLDEMRPGEYVVHETHGVGIFKGIEKREVLGATREFVVVQYQGEDTLLVPVENLEVIDRYIADSGTLPALDRLGKASFKRLKGKVREKLFAIASQIINISAQRLLQRGIPLKVDPAEHALFLSQAGFEHTEDQMEAIRQIMEELSGGGMMDRLLSADVGFGKTEVAMNAIFAAVRNGYQAMMVVPTTLLSAQHYRSLKERFAPWEIEVAQLDRYTPAKQKREILRRLEEGELKVVVGTHALLGAKFKNLALVVVDEEHKFGVKQKEALKEMALNVHLLSMSATPIPRSLNMALSKIKSFSEILTPPTERVGVRTFVKSFDPKIVKEAILRERRRGGQTFYVYNSIAGIEEKAKQLRELIPDLRMTVLHSKVTAAQTEKEMMKFEAGEYDLLLSTTIVESGIHLPNANTMIVDGAENFGIADLHQLRGRVGRGGKEGYCYLLVEDKERLPENARRRLLALESHSELGSGAVLAFHDLEIRGGGNLIGEAQSGHIKQIGYSLYLRMLEDAIKELSGRKEESEKGVDLNLQIDAYLSDELISEARLRLELYRRLAQAESVAEVYEIEEEIVDRFGKPDEVTRQFIETMAIKVLAKERGISKVSSYEDRVFFEFHDGRDRVILKAPSKDDDDILATAMGYLKGTRNEE</sequence>
<reference evidence="12 13" key="1">
    <citation type="journal article" date="2011" name="Stand. Genomic Sci.">
        <title>Complete genome sequence of Nitratifractor salsuginis type strain (E9I37-1).</title>
        <authorList>
            <person name="Anderson I."/>
            <person name="Sikorski J."/>
            <person name="Zeytun A."/>
            <person name="Nolan M."/>
            <person name="Lapidus A."/>
            <person name="Lucas S."/>
            <person name="Hammon N."/>
            <person name="Deshpande S."/>
            <person name="Cheng J.F."/>
            <person name="Tapia R."/>
            <person name="Han C."/>
            <person name="Goodwin L."/>
            <person name="Pitluck S."/>
            <person name="Liolios K."/>
            <person name="Pagani I."/>
            <person name="Ivanova N."/>
            <person name="Huntemann M."/>
            <person name="Mavromatis K."/>
            <person name="Ovchinikova G."/>
            <person name="Pati A."/>
            <person name="Chen A."/>
            <person name="Palaniappan K."/>
            <person name="Land M."/>
            <person name="Hauser L."/>
            <person name="Brambilla E.M."/>
            <person name="Ngatchou-Djao O.D."/>
            <person name="Rohde M."/>
            <person name="Tindall B.J."/>
            <person name="Goker M."/>
            <person name="Detter J.C."/>
            <person name="Woyke T."/>
            <person name="Bristow J."/>
            <person name="Eisen J.A."/>
            <person name="Markowitz V."/>
            <person name="Hugenholtz P."/>
            <person name="Klenk H.P."/>
            <person name="Kyrpides N.C."/>
        </authorList>
    </citation>
    <scope>NUCLEOTIDE SEQUENCE [LARGE SCALE GENOMIC DNA]</scope>
    <source>
        <strain evidence="13">DSM 16511 / JCM 12458 / E9I37-1</strain>
    </source>
</reference>
<dbReference type="Gene3D" id="3.40.50.11180">
    <property type="match status" value="1"/>
</dbReference>
<dbReference type="InterPro" id="IPR037235">
    <property type="entry name" value="TRCF-like_C_D7"/>
</dbReference>
<dbReference type="PANTHER" id="PTHR47964:SF1">
    <property type="entry name" value="ATP-DEPENDENT DNA HELICASE HOMOLOG RECG, CHLOROPLASTIC"/>
    <property type="match status" value="1"/>
</dbReference>
<evidence type="ECO:0000256" key="1">
    <source>
        <dbReference type="ARBA" id="ARBA00022490"/>
    </source>
</evidence>
<dbReference type="Proteomes" id="UP000008633">
    <property type="component" value="Chromosome"/>
</dbReference>
<dbReference type="Gene3D" id="2.40.10.170">
    <property type="match status" value="1"/>
</dbReference>
<dbReference type="eggNOG" id="COG1197">
    <property type="taxonomic scope" value="Bacteria"/>
</dbReference>
<keyword evidence="7 9" id="KW-0238">DNA-binding</keyword>
<dbReference type="RefSeq" id="WP_013553238.1">
    <property type="nucleotide sequence ID" value="NC_014935.1"/>
</dbReference>
<organism evidence="12 13">
    <name type="scientific">Nitratifractor salsuginis (strain DSM 16511 / JCM 12458 / E9I37-1)</name>
    <dbReference type="NCBI Taxonomy" id="749222"/>
    <lineage>
        <taxon>Bacteria</taxon>
        <taxon>Pseudomonadati</taxon>
        <taxon>Campylobacterota</taxon>
        <taxon>Epsilonproteobacteria</taxon>
        <taxon>Campylobacterales</taxon>
        <taxon>Sulfurovaceae</taxon>
        <taxon>Nitratifractor</taxon>
    </lineage>
</organism>
<keyword evidence="13" id="KW-1185">Reference proteome</keyword>